<dbReference type="EMBL" id="JAPVES010000030">
    <property type="protein sequence ID" value="MCZ3374076.1"/>
    <property type="molecule type" value="Genomic_DNA"/>
</dbReference>
<accession>A0A9E5A6P5</accession>
<dbReference type="Proteomes" id="UP001068021">
    <property type="component" value="Unassembled WGS sequence"/>
</dbReference>
<keyword evidence="3" id="KW-1185">Reference proteome</keyword>
<dbReference type="RefSeq" id="WP_048080835.1">
    <property type="nucleotide sequence ID" value="NZ_JAPVER010000020.1"/>
</dbReference>
<dbReference type="Proteomes" id="UP001074446">
    <property type="component" value="Unassembled WGS sequence"/>
</dbReference>
<evidence type="ECO:0000313" key="2">
    <source>
        <dbReference type="EMBL" id="MCZ3374076.1"/>
    </source>
</evidence>
<dbReference type="AlphaFoldDB" id="A0A9E5A6P5"/>
<reference evidence="2" key="1">
    <citation type="submission" date="2022-12" db="EMBL/GenBank/DDBJ databases">
        <title>Reclassification of two methanogenic archaea species isolated from the Kolyma lowland permafrost.</title>
        <authorList>
            <person name="Trubitsyn V.E."/>
            <person name="Rivkina E.M."/>
            <person name="Shcherbakova V.A."/>
        </authorList>
    </citation>
    <scope>NUCLEOTIDE SEQUENCE</scope>
    <source>
        <strain evidence="1">M2</strain>
        <strain evidence="2">MK4</strain>
    </source>
</reference>
<comment type="caution">
    <text evidence="2">The sequence shown here is derived from an EMBL/GenBank/DDBJ whole genome shotgun (WGS) entry which is preliminary data.</text>
</comment>
<organism evidence="2">
    <name type="scientific">Methanobacterium veterum</name>
    <dbReference type="NCBI Taxonomy" id="408577"/>
    <lineage>
        <taxon>Archaea</taxon>
        <taxon>Methanobacteriati</taxon>
        <taxon>Methanobacteriota</taxon>
        <taxon>Methanomada group</taxon>
        <taxon>Methanobacteria</taxon>
        <taxon>Methanobacteriales</taxon>
        <taxon>Methanobacteriaceae</taxon>
        <taxon>Methanobacterium</taxon>
    </lineage>
</organism>
<gene>
    <name evidence="2" type="ORF">O3H35_15620</name>
    <name evidence="1" type="ORF">O3H54_12875</name>
</gene>
<evidence type="ECO:0000313" key="1">
    <source>
        <dbReference type="EMBL" id="MCZ3366777.1"/>
    </source>
</evidence>
<protein>
    <submittedName>
        <fullName evidence="2">Uncharacterized protein</fullName>
    </submittedName>
</protein>
<sequence>MFIKVRRDTIIILTLAFLLIVSGRVMSYMAFAESPATDQGIPISGVMIKGNNLVPTDSIRANIYASGLRPGSYINGSTLITDKRELPLNEAINNAQQFATLTTIPGTRLTPIVAADVKVDSTTGSVTVTVVEDWSQVVVNTTSSTTSSYTTG</sequence>
<dbReference type="EMBL" id="JAPVER010000020">
    <property type="protein sequence ID" value="MCZ3366777.1"/>
    <property type="molecule type" value="Genomic_DNA"/>
</dbReference>
<proteinExistence type="predicted"/>
<evidence type="ECO:0000313" key="3">
    <source>
        <dbReference type="Proteomes" id="UP001068021"/>
    </source>
</evidence>
<name>A0A9E5A6P5_9EURY</name>